<comment type="caution">
    <text evidence="2">The sequence shown here is derived from an EMBL/GenBank/DDBJ whole genome shotgun (WGS) entry which is preliminary data.</text>
</comment>
<dbReference type="Pfam" id="PF06522">
    <property type="entry name" value="B12D"/>
    <property type="match status" value="1"/>
</dbReference>
<dbReference type="EMBL" id="JALLPB020000654">
    <property type="protein sequence ID" value="KAL3807262.1"/>
    <property type="molecule type" value="Genomic_DNA"/>
</dbReference>
<name>A0ABD3R4N3_9STRA</name>
<dbReference type="AlphaFoldDB" id="A0ABD3R4N3"/>
<reference evidence="2 3" key="1">
    <citation type="submission" date="2024-10" db="EMBL/GenBank/DDBJ databases">
        <title>Updated reference genomes for cyclostephanoid diatoms.</title>
        <authorList>
            <person name="Roberts W.R."/>
            <person name="Alverson A.J."/>
        </authorList>
    </citation>
    <scope>NUCLEOTIDE SEQUENCE [LARGE SCALE GENOMIC DNA]</scope>
    <source>
        <strain evidence="2 3">AJA228-03</strain>
    </source>
</reference>
<dbReference type="InterPro" id="IPR010530">
    <property type="entry name" value="B12D"/>
</dbReference>
<evidence type="ECO:0000313" key="2">
    <source>
        <dbReference type="EMBL" id="KAL3807262.1"/>
    </source>
</evidence>
<accession>A0ABD3R4N3</accession>
<keyword evidence="3" id="KW-1185">Reference proteome</keyword>
<keyword evidence="1" id="KW-0812">Transmembrane</keyword>
<sequence length="111" mass="12337">MNTFHLARILTKRSQTMISSRFFSKGGAIPTSSTVEIGGVKVIGLPHLSTPSMRWTERKKNWLSNPETYPLIAILGGAGVFVGGFSTYFLITAPDVQISPIKRQKTIRDWK</sequence>
<keyword evidence="1" id="KW-0472">Membrane</keyword>
<keyword evidence="1" id="KW-1133">Transmembrane helix</keyword>
<proteinExistence type="predicted"/>
<organism evidence="2 3">
    <name type="scientific">Cyclostephanos tholiformis</name>
    <dbReference type="NCBI Taxonomy" id="382380"/>
    <lineage>
        <taxon>Eukaryota</taxon>
        <taxon>Sar</taxon>
        <taxon>Stramenopiles</taxon>
        <taxon>Ochrophyta</taxon>
        <taxon>Bacillariophyta</taxon>
        <taxon>Coscinodiscophyceae</taxon>
        <taxon>Thalassiosirophycidae</taxon>
        <taxon>Stephanodiscales</taxon>
        <taxon>Stephanodiscaceae</taxon>
        <taxon>Cyclostephanos</taxon>
    </lineage>
</organism>
<feature type="transmembrane region" description="Helical" evidence="1">
    <location>
        <begin position="68"/>
        <end position="91"/>
    </location>
</feature>
<evidence type="ECO:0000256" key="1">
    <source>
        <dbReference type="SAM" id="Phobius"/>
    </source>
</evidence>
<protein>
    <submittedName>
        <fullName evidence="2">Uncharacterized protein</fullName>
    </submittedName>
</protein>
<gene>
    <name evidence="2" type="ORF">ACHAXA_004638</name>
</gene>
<evidence type="ECO:0000313" key="3">
    <source>
        <dbReference type="Proteomes" id="UP001530377"/>
    </source>
</evidence>
<dbReference type="Proteomes" id="UP001530377">
    <property type="component" value="Unassembled WGS sequence"/>
</dbReference>